<name>A0A8T0X0M0_PANVG</name>
<feature type="domain" description="Reverse transcriptase" evidence="2">
    <location>
        <begin position="1"/>
        <end position="92"/>
    </location>
</feature>
<keyword evidence="4" id="KW-1185">Reference proteome</keyword>
<dbReference type="InterPro" id="IPR000477">
    <property type="entry name" value="RT_dom"/>
</dbReference>
<accession>A0A8T0X0M0</accession>
<feature type="transmembrane region" description="Helical" evidence="1">
    <location>
        <begin position="276"/>
        <end position="292"/>
    </location>
</feature>
<keyword evidence="1" id="KW-1133">Transmembrane helix</keyword>
<organism evidence="3 4">
    <name type="scientific">Panicum virgatum</name>
    <name type="common">Blackwell switchgrass</name>
    <dbReference type="NCBI Taxonomy" id="38727"/>
    <lineage>
        <taxon>Eukaryota</taxon>
        <taxon>Viridiplantae</taxon>
        <taxon>Streptophyta</taxon>
        <taxon>Embryophyta</taxon>
        <taxon>Tracheophyta</taxon>
        <taxon>Spermatophyta</taxon>
        <taxon>Magnoliopsida</taxon>
        <taxon>Liliopsida</taxon>
        <taxon>Poales</taxon>
        <taxon>Poaceae</taxon>
        <taxon>PACMAD clade</taxon>
        <taxon>Panicoideae</taxon>
        <taxon>Panicodae</taxon>
        <taxon>Paniceae</taxon>
        <taxon>Panicinae</taxon>
        <taxon>Panicum</taxon>
        <taxon>Panicum sect. Hiantes</taxon>
    </lineage>
</organism>
<evidence type="ECO:0000256" key="1">
    <source>
        <dbReference type="SAM" id="Phobius"/>
    </source>
</evidence>
<protein>
    <recommendedName>
        <fullName evidence="2">Reverse transcriptase domain-containing protein</fullName>
    </recommendedName>
</protein>
<dbReference type="PANTHER" id="PTHR46238:SF11">
    <property type="entry name" value="AGAMOUS-LIKE MADS-BOX PROTEIN AGL16"/>
    <property type="match status" value="1"/>
</dbReference>
<dbReference type="EMBL" id="CM029038">
    <property type="protein sequence ID" value="KAG2650894.1"/>
    <property type="molecule type" value="Genomic_DNA"/>
</dbReference>
<dbReference type="PANTHER" id="PTHR46238">
    <property type="entry name" value="REVERSE TRANSCRIPTASE DOMAIN-CONTAINING PROTEIN"/>
    <property type="match status" value="1"/>
</dbReference>
<dbReference type="PROSITE" id="PS50878">
    <property type="entry name" value="RT_POL"/>
    <property type="match status" value="1"/>
</dbReference>
<gene>
    <name evidence="3" type="ORF">PVAP13_1NG239319</name>
</gene>
<keyword evidence="1" id="KW-0812">Transmembrane</keyword>
<comment type="caution">
    <text evidence="3">The sequence shown here is derived from an EMBL/GenBank/DDBJ whole genome shotgun (WGS) entry which is preliminary data.</text>
</comment>
<evidence type="ECO:0000259" key="2">
    <source>
        <dbReference type="PROSITE" id="PS50878"/>
    </source>
</evidence>
<keyword evidence="1" id="KW-0472">Membrane</keyword>
<sequence>MDEVTRDIQGEIPWCMLFADDVVLVDENMAGVNRKLELWRRTLESKGFRLSRTKTEYMMCDFSATRHEGGVVSLDGQVVVQKDTFRYLGSVLQKDGDIDEDVRHRISAGLLKWRQASGILCDNRVTQKLKGKFYRTAIRPAMLYGAECWPTKRRHVQQLSVAEMRMLRWFCGHTRRDRVQNEVIRDRVGVAPIEEKLTQHRLRWFGHVQRRPPEAPVRSGVLERVDNVKRGRGRSKLAWDESVVKRDLKDCNISKEIVLDRSVWRLPTPTCLGKKAMLLLLLLLLLLLCFVLQ</sequence>
<reference evidence="3" key="1">
    <citation type="submission" date="2020-05" db="EMBL/GenBank/DDBJ databases">
        <title>WGS assembly of Panicum virgatum.</title>
        <authorList>
            <person name="Lovell J.T."/>
            <person name="Jenkins J."/>
            <person name="Shu S."/>
            <person name="Juenger T.E."/>
            <person name="Schmutz J."/>
        </authorList>
    </citation>
    <scope>NUCLEOTIDE SEQUENCE</scope>
    <source>
        <strain evidence="3">AP13</strain>
    </source>
</reference>
<proteinExistence type="predicted"/>
<dbReference type="AlphaFoldDB" id="A0A8T0X0M0"/>
<evidence type="ECO:0000313" key="4">
    <source>
        <dbReference type="Proteomes" id="UP000823388"/>
    </source>
</evidence>
<evidence type="ECO:0000313" key="3">
    <source>
        <dbReference type="EMBL" id="KAG2650894.1"/>
    </source>
</evidence>
<dbReference type="Proteomes" id="UP000823388">
    <property type="component" value="Chromosome 1N"/>
</dbReference>